<keyword evidence="1" id="KW-0732">Signal</keyword>
<dbReference type="Gene3D" id="3.80.10.10">
    <property type="entry name" value="Ribonuclease Inhibitor"/>
    <property type="match status" value="1"/>
</dbReference>
<name>A0ABM5ZFR0_9PSED</name>
<dbReference type="EMBL" id="CP014205">
    <property type="protein sequence ID" value="AMQ82525.1"/>
    <property type="molecule type" value="Genomic_DNA"/>
</dbReference>
<evidence type="ECO:0000313" key="4">
    <source>
        <dbReference type="Proteomes" id="UP000075187"/>
    </source>
</evidence>
<evidence type="ECO:0000256" key="1">
    <source>
        <dbReference type="ARBA" id="ARBA00022729"/>
    </source>
</evidence>
<accession>A0ABM5ZFR0</accession>
<dbReference type="PANTHER" id="PTHR24373">
    <property type="entry name" value="SLIT RELATED LEUCINE-RICH REPEAT NEURONAL PROTEIN"/>
    <property type="match status" value="1"/>
</dbReference>
<keyword evidence="4" id="KW-1185">Reference proteome</keyword>
<dbReference type="PANTHER" id="PTHR24373:SF275">
    <property type="entry name" value="TIR DOMAIN-CONTAINING PROTEIN"/>
    <property type="match status" value="1"/>
</dbReference>
<feature type="region of interest" description="Disordered" evidence="2">
    <location>
        <begin position="431"/>
        <end position="457"/>
    </location>
</feature>
<reference evidence="3" key="1">
    <citation type="submission" date="2017-12" db="EMBL/GenBank/DDBJ databases">
        <title>Pseudomonas sp. MS586 complete sequence.</title>
        <authorList>
            <person name="Lu S."/>
            <person name="Deng P."/>
        </authorList>
    </citation>
    <scope>NUCLEOTIDE SEQUENCE</scope>
    <source>
        <strain evidence="3">MS586</strain>
    </source>
</reference>
<dbReference type="InterPro" id="IPR032675">
    <property type="entry name" value="LRR_dom_sf"/>
</dbReference>
<gene>
    <name evidence="3" type="ORF">AWU82_04270</name>
</gene>
<evidence type="ECO:0000256" key="2">
    <source>
        <dbReference type="SAM" id="MobiDB-lite"/>
    </source>
</evidence>
<proteinExistence type="predicted"/>
<sequence length="457" mass="50645">MGALTQETSVSAAPISLVTNELAILSALPSLADYWIPKSAHLGEADAQGIRMYKGRQFVQVADDRFVQVVPDVESGLFRATKARELEPSGPLLKPNGEGRFWDAVDSIDSLDRLESLDPVRNRMSVAERVRDLYPQIPDEEVATFINQRLRSDPFGVMTRLEKEFAMLRDELAIWSAGEASPHSHSHSHSQSSAQGRALTLAGERQAREQFSAVLQDIWQRKSVSRWGYGDDHFSSNIDFSGELPRLSARFEYVTELILTAQVTSARIGAFLDSFPNVQYLMITGVRAEEFPSGIFQMRELRELTLKNCSLGLTEVTAEGLSRIETLTLLNLAHNPLTVTPHVGFMSELKELMLHDANLSSIPSGISTPKELGVLALQNNNISDVGDELFDVPDTQHLFVGLVNNPLNNVSRQRIGHYLEDASMDRKIEIQMDEPLSEVESDSESAESGFGTDSDSN</sequence>
<organism evidence="3 4">
    <name type="scientific">Pseudomonas glycinae</name>
    <dbReference type="NCBI Taxonomy" id="1785145"/>
    <lineage>
        <taxon>Bacteria</taxon>
        <taxon>Pseudomonadati</taxon>
        <taxon>Pseudomonadota</taxon>
        <taxon>Gammaproteobacteria</taxon>
        <taxon>Pseudomonadales</taxon>
        <taxon>Pseudomonadaceae</taxon>
        <taxon>Pseudomonas</taxon>
    </lineage>
</organism>
<dbReference type="SUPFAM" id="SSF52058">
    <property type="entry name" value="L domain-like"/>
    <property type="match status" value="1"/>
</dbReference>
<dbReference type="Proteomes" id="UP000075187">
    <property type="component" value="Chromosome"/>
</dbReference>
<dbReference type="InterPro" id="IPR050328">
    <property type="entry name" value="Dev_Immune_Receptor"/>
</dbReference>
<protein>
    <submittedName>
        <fullName evidence="3">Leucine-rich repeat domain-containing protein</fullName>
    </submittedName>
</protein>
<feature type="compositionally biased region" description="Acidic residues" evidence="2">
    <location>
        <begin position="431"/>
        <end position="445"/>
    </location>
</feature>
<evidence type="ECO:0000313" key="3">
    <source>
        <dbReference type="EMBL" id="AMQ82525.1"/>
    </source>
</evidence>